<sequence length="88" mass="9490">MNTLVIVLIAAVCLIAAYAFYGRWIARKWGIDPKAKTPAVVKNDGKDYVPTNGWTVFSHQFSSIAGAGPVTGAIQAAVFGWLPVLLWV</sequence>
<dbReference type="PANTHER" id="PTHR30252">
    <property type="entry name" value="INNER MEMBRANE PEPTIDE TRANSPORTER"/>
    <property type="match status" value="1"/>
</dbReference>
<comment type="caution">
    <text evidence="8">The sequence shown here is derived from an EMBL/GenBank/DDBJ whole genome shotgun (WGS) entry which is preliminary data.</text>
</comment>
<proteinExistence type="inferred from homology"/>
<evidence type="ECO:0000256" key="5">
    <source>
        <dbReference type="ARBA" id="ARBA00022989"/>
    </source>
</evidence>
<comment type="subcellular location">
    <subcellularLocation>
        <location evidence="1">Cell membrane</location>
        <topology evidence="1">Multi-pass membrane protein</topology>
    </subcellularLocation>
</comment>
<keyword evidence="6" id="KW-0472">Membrane</keyword>
<organism evidence="8 9">
    <name type="scientific">Candidatus Anaerobutyricum stercoripullorum</name>
    <dbReference type="NCBI Taxonomy" id="2838456"/>
    <lineage>
        <taxon>Bacteria</taxon>
        <taxon>Bacillati</taxon>
        <taxon>Bacillota</taxon>
        <taxon>Clostridia</taxon>
        <taxon>Lachnospirales</taxon>
        <taxon>Lachnospiraceae</taxon>
        <taxon>Anaerobutyricum</taxon>
    </lineage>
</organism>
<reference evidence="8" key="1">
    <citation type="journal article" date="2021" name="PeerJ">
        <title>Extensive microbial diversity within the chicken gut microbiome revealed by metagenomics and culture.</title>
        <authorList>
            <person name="Gilroy R."/>
            <person name="Ravi A."/>
            <person name="Getino M."/>
            <person name="Pursley I."/>
            <person name="Horton D.L."/>
            <person name="Alikhan N.F."/>
            <person name="Baker D."/>
            <person name="Gharbi K."/>
            <person name="Hall N."/>
            <person name="Watson M."/>
            <person name="Adriaenssens E.M."/>
            <person name="Foster-Nyarko E."/>
            <person name="Jarju S."/>
            <person name="Secka A."/>
            <person name="Antonio M."/>
            <person name="Oren A."/>
            <person name="Chaudhuri R.R."/>
            <person name="La Ragione R."/>
            <person name="Hildebrand F."/>
            <person name="Pallen M.J."/>
        </authorList>
    </citation>
    <scope>NUCLEOTIDE SEQUENCE</scope>
    <source>
        <strain evidence="8">ChiSxjej3B15-1167</strain>
    </source>
</reference>
<dbReference type="PANTHER" id="PTHR30252:SF0">
    <property type="entry name" value="PEPTIDE TRANSPORTER CSTA"/>
    <property type="match status" value="1"/>
</dbReference>
<name>A0A9D2BEV5_9FIRM</name>
<dbReference type="InterPro" id="IPR051605">
    <property type="entry name" value="CstA"/>
</dbReference>
<dbReference type="GO" id="GO:0005886">
    <property type="term" value="C:plasma membrane"/>
    <property type="evidence" value="ECO:0007669"/>
    <property type="project" value="UniProtKB-SubCell"/>
</dbReference>
<dbReference type="AlphaFoldDB" id="A0A9D2BEV5"/>
<keyword evidence="5" id="KW-1133">Transmembrane helix</keyword>
<dbReference type="GO" id="GO:0009267">
    <property type="term" value="P:cellular response to starvation"/>
    <property type="evidence" value="ECO:0007669"/>
    <property type="project" value="InterPro"/>
</dbReference>
<dbReference type="Pfam" id="PF02554">
    <property type="entry name" value="CstA"/>
    <property type="match status" value="1"/>
</dbReference>
<dbReference type="EMBL" id="DXEQ01000197">
    <property type="protein sequence ID" value="HIX72689.1"/>
    <property type="molecule type" value="Genomic_DNA"/>
</dbReference>
<protein>
    <submittedName>
        <fullName evidence="8">Carbon starvation protein A</fullName>
    </submittedName>
</protein>
<evidence type="ECO:0000313" key="8">
    <source>
        <dbReference type="EMBL" id="HIX72689.1"/>
    </source>
</evidence>
<feature type="domain" description="CstA N-terminal" evidence="7">
    <location>
        <begin position="2"/>
        <end position="88"/>
    </location>
</feature>
<evidence type="ECO:0000313" key="9">
    <source>
        <dbReference type="Proteomes" id="UP000886805"/>
    </source>
</evidence>
<evidence type="ECO:0000256" key="6">
    <source>
        <dbReference type="ARBA" id="ARBA00023136"/>
    </source>
</evidence>
<keyword evidence="3" id="KW-1003">Cell membrane</keyword>
<evidence type="ECO:0000256" key="4">
    <source>
        <dbReference type="ARBA" id="ARBA00022692"/>
    </source>
</evidence>
<gene>
    <name evidence="8" type="ORF">H9849_06670</name>
</gene>
<evidence type="ECO:0000256" key="1">
    <source>
        <dbReference type="ARBA" id="ARBA00004651"/>
    </source>
</evidence>
<keyword evidence="4" id="KW-0812">Transmembrane</keyword>
<evidence type="ECO:0000259" key="7">
    <source>
        <dbReference type="Pfam" id="PF02554"/>
    </source>
</evidence>
<reference evidence="8" key="2">
    <citation type="submission" date="2021-04" db="EMBL/GenBank/DDBJ databases">
        <authorList>
            <person name="Gilroy R."/>
        </authorList>
    </citation>
    <scope>NUCLEOTIDE SEQUENCE</scope>
    <source>
        <strain evidence="8">ChiSxjej3B15-1167</strain>
    </source>
</reference>
<evidence type="ECO:0000256" key="2">
    <source>
        <dbReference type="ARBA" id="ARBA00007755"/>
    </source>
</evidence>
<evidence type="ECO:0000256" key="3">
    <source>
        <dbReference type="ARBA" id="ARBA00022475"/>
    </source>
</evidence>
<comment type="similarity">
    <text evidence="2">Belongs to the peptide transporter carbon starvation (CstA) (TC 2.A.114) family.</text>
</comment>
<feature type="non-terminal residue" evidence="8">
    <location>
        <position position="88"/>
    </location>
</feature>
<dbReference type="Proteomes" id="UP000886805">
    <property type="component" value="Unassembled WGS sequence"/>
</dbReference>
<accession>A0A9D2BEV5</accession>
<dbReference type="InterPro" id="IPR003706">
    <property type="entry name" value="CstA_N"/>
</dbReference>